<reference evidence="1 2" key="1">
    <citation type="submission" date="2023-09" db="EMBL/GenBank/DDBJ databases">
        <authorList>
            <person name="Wang M."/>
        </authorList>
    </citation>
    <scope>NUCLEOTIDE SEQUENCE [LARGE SCALE GENOMIC DNA]</scope>
    <source>
        <strain evidence="1">GT-2023</strain>
        <tissue evidence="1">Liver</tissue>
    </source>
</reference>
<keyword evidence="2" id="KW-1185">Reference proteome</keyword>
<comment type="caution">
    <text evidence="1">The sequence shown here is derived from an EMBL/GenBank/DDBJ whole genome shotgun (WGS) entry which is preliminary data.</text>
</comment>
<organism evidence="1 2">
    <name type="scientific">Cirrhinus molitorella</name>
    <name type="common">mud carp</name>
    <dbReference type="NCBI Taxonomy" id="172907"/>
    <lineage>
        <taxon>Eukaryota</taxon>
        <taxon>Metazoa</taxon>
        <taxon>Chordata</taxon>
        <taxon>Craniata</taxon>
        <taxon>Vertebrata</taxon>
        <taxon>Euteleostomi</taxon>
        <taxon>Actinopterygii</taxon>
        <taxon>Neopterygii</taxon>
        <taxon>Teleostei</taxon>
        <taxon>Ostariophysi</taxon>
        <taxon>Cypriniformes</taxon>
        <taxon>Cyprinidae</taxon>
        <taxon>Labeoninae</taxon>
        <taxon>Labeonini</taxon>
        <taxon>Cirrhinus</taxon>
    </lineage>
</organism>
<evidence type="ECO:0000313" key="2">
    <source>
        <dbReference type="Proteomes" id="UP001558613"/>
    </source>
</evidence>
<protein>
    <recommendedName>
        <fullName evidence="3">Secreted protein</fullName>
    </recommendedName>
</protein>
<proteinExistence type="predicted"/>
<sequence length="88" mass="9282">MVTVMVVVRCCLSATVVRSPIPDHALLSLPFDWGASLGTVFTSAGVLFTSVSGALLLSSTMILPLGEREERSLSEVPFSLLFGSLPSL</sequence>
<dbReference type="Proteomes" id="UP001558613">
    <property type="component" value="Unassembled WGS sequence"/>
</dbReference>
<accession>A0ABR3LMH4</accession>
<evidence type="ECO:0000313" key="1">
    <source>
        <dbReference type="EMBL" id="KAL1252954.1"/>
    </source>
</evidence>
<gene>
    <name evidence="1" type="ORF">QQF64_017647</name>
</gene>
<dbReference type="EMBL" id="JAYMGO010000021">
    <property type="protein sequence ID" value="KAL1252954.1"/>
    <property type="molecule type" value="Genomic_DNA"/>
</dbReference>
<evidence type="ECO:0008006" key="3">
    <source>
        <dbReference type="Google" id="ProtNLM"/>
    </source>
</evidence>
<name>A0ABR3LMH4_9TELE</name>